<dbReference type="PANTHER" id="PTHR10063:SF0">
    <property type="entry name" value="TUBERIN"/>
    <property type="match status" value="1"/>
</dbReference>
<accession>A0A7R9EUQ0</accession>
<feature type="domain" description="Tuberin-type" evidence="2">
    <location>
        <begin position="244"/>
        <end position="343"/>
    </location>
</feature>
<dbReference type="InterPro" id="IPR016024">
    <property type="entry name" value="ARM-type_fold"/>
</dbReference>
<dbReference type="SUPFAM" id="SSF48371">
    <property type="entry name" value="ARM repeat"/>
    <property type="match status" value="1"/>
</dbReference>
<sequence>MIHFLDMTGTLSSVLSSNNSIVMYEVMLSIQRLVNKFGLELKDPAWDLVLSIMEAIIEHIETDSRTSPASQVTSTLHDTICTIEQLMELGQFHGSVRRVFELIERCSPVRPEASVLRLIMFLSNNIIPIRSDWIQKLHSLVDKYFKQETRTTIRVRALDVLSNVISLNRPAYEDELIELIVVPQLQHIECDPDILVRNVAAQLLVDLALECENKRCLELLDILEKLLNRPLEQQGDVPITSEQDVADVKTVVVGLINIFTSKLFQLPSSHAIKAYKLLVGHLEAHYLKPAVFELVSSTRYLIFECFLRLRANSLYGLGYPDSVTGQVRFSPYLLVDHKEGERTGGGDWKVLSLILQEVPQVMKNKALILSHHGNEIDLLASALCAMVQFQIHEYGTVLGNVPDKSDGAMVSDKSLGLPESLQNTPPKFTRSEFHTFVLPVLASLASYHGYLDPGHQQRLIKCLEFGLVSRCSRQCVMALTICALEMKDAMYKLLPEVLLNLSKISATVHIAIPLLEFLSTLTRLPKVFASFVGDQYMSVFAISLPYTNPFKYNHYTVSLAHHVIAVWFLKCRLPFRRDFVKFITTGLKANVIVPFEEGQLIMKSDLINEDSSSRKRSSSLTEQGSRRSLRTVGIRPEGRPGDLKPPIDEALMNFHMELTETCIDLMARYTFSTCSAQPKRLPTAEFLLSGGQSMTWILGNRVITVTTSGCSQKVLKNGLCDKCWMLCRPDKGAGCCVGPTKVRLCDKCRMLCRPDKESLSPDVSVDQEPQPGKQLHKSTNQRPVSNDVGSGSKDSRSFVTPDSSIISAPVEDKGKTLAAPDTHEPEPHRLEQIVFGPNEPEKQERQFCACWCQGWAEIHIRRPTGKKEDLMSSHKRINSETLAESEYDAILDQHFEHTPDDVECTSHVLGINTGPSGPILIPGSPLKRSISRQNSRESLDNETDCYETDGRSRNPVRRSNSSPEMSASWKNPFMNRDKEREGKPLPLPLDRDDSGEMETKQETPTEAKKPAKLSKDPRSVIHTGVFNTRSVQPLALQQRLPQTKELKSSPDTPRLSVSRQHVTSSTTPTTTSQLTINTSSASADKLSIKDEPHRPDPSALPPLAFKRGRGHTISVMSPIRKPPRLDWSNASKENSPRNKDTPRSGISPSIFSQQHPVQSNYYYFLRKMLQ</sequence>
<dbReference type="AlphaFoldDB" id="A0A7R9EUQ0"/>
<feature type="compositionally biased region" description="Polar residues" evidence="1">
    <location>
        <begin position="797"/>
        <end position="806"/>
    </location>
</feature>
<dbReference type="GO" id="GO:0030178">
    <property type="term" value="P:negative regulation of Wnt signaling pathway"/>
    <property type="evidence" value="ECO:0007669"/>
    <property type="project" value="TreeGrafter"/>
</dbReference>
<feature type="domain" description="Tuberin N-terminal" evidence="3">
    <location>
        <begin position="6"/>
        <end position="161"/>
    </location>
</feature>
<evidence type="ECO:0000259" key="3">
    <source>
        <dbReference type="Pfam" id="PF11864"/>
    </source>
</evidence>
<dbReference type="InterPro" id="IPR027107">
    <property type="entry name" value="Tuberin/Ral-act_asu"/>
</dbReference>
<protein>
    <recommendedName>
        <fullName evidence="5">Tuberin</fullName>
    </recommendedName>
</protein>
<feature type="region of interest" description="Disordered" evidence="1">
    <location>
        <begin position="1032"/>
        <end position="1152"/>
    </location>
</feature>
<feature type="compositionally biased region" description="Polar residues" evidence="1">
    <location>
        <begin position="1049"/>
        <end position="1062"/>
    </location>
</feature>
<feature type="region of interest" description="Disordered" evidence="1">
    <location>
        <begin position="757"/>
        <end position="828"/>
    </location>
</feature>
<feature type="domain" description="Tuberin-type" evidence="2">
    <location>
        <begin position="347"/>
        <end position="402"/>
    </location>
</feature>
<name>A0A7R9EUQ0_9NEOP</name>
<dbReference type="PANTHER" id="PTHR10063">
    <property type="entry name" value="TUBERIN"/>
    <property type="match status" value="1"/>
</dbReference>
<feature type="compositionally biased region" description="Low complexity" evidence="1">
    <location>
        <begin position="1063"/>
        <end position="1080"/>
    </location>
</feature>
<gene>
    <name evidence="4" type="ORF">TBIB3V08_LOCUS3723</name>
</gene>
<dbReference type="InterPro" id="IPR018515">
    <property type="entry name" value="Tuberin-type_domain"/>
</dbReference>
<dbReference type="GO" id="GO:0046627">
    <property type="term" value="P:negative regulation of insulin receptor signaling pathway"/>
    <property type="evidence" value="ECO:0007669"/>
    <property type="project" value="TreeGrafter"/>
</dbReference>
<feature type="region of interest" description="Disordered" evidence="1">
    <location>
        <begin position="612"/>
        <end position="642"/>
    </location>
</feature>
<evidence type="ECO:0000313" key="4">
    <source>
        <dbReference type="EMBL" id="CAD7441251.1"/>
    </source>
</evidence>
<dbReference type="Pfam" id="PF03542">
    <property type="entry name" value="Tuberin"/>
    <property type="match status" value="3"/>
</dbReference>
<evidence type="ECO:0008006" key="5">
    <source>
        <dbReference type="Google" id="ProtNLM"/>
    </source>
</evidence>
<evidence type="ECO:0000259" key="2">
    <source>
        <dbReference type="Pfam" id="PF03542"/>
    </source>
</evidence>
<dbReference type="GO" id="GO:0051726">
    <property type="term" value="P:regulation of cell cycle"/>
    <property type="evidence" value="ECO:0007669"/>
    <property type="project" value="TreeGrafter"/>
</dbReference>
<feature type="region of interest" description="Disordered" evidence="1">
    <location>
        <begin position="914"/>
        <end position="1020"/>
    </location>
</feature>
<dbReference type="GO" id="GO:0005634">
    <property type="term" value="C:nucleus"/>
    <property type="evidence" value="ECO:0007669"/>
    <property type="project" value="InterPro"/>
</dbReference>
<feature type="compositionally biased region" description="Basic and acidic residues" evidence="1">
    <location>
        <begin position="975"/>
        <end position="1019"/>
    </location>
</feature>
<dbReference type="PRINTS" id="PR01431">
    <property type="entry name" value="TUBERIN"/>
</dbReference>
<feature type="compositionally biased region" description="Low complexity" evidence="1">
    <location>
        <begin position="914"/>
        <end position="926"/>
    </location>
</feature>
<feature type="domain" description="Tuberin-type" evidence="2">
    <location>
        <begin position="408"/>
        <end position="574"/>
    </location>
</feature>
<dbReference type="GO" id="GO:0005096">
    <property type="term" value="F:GTPase activator activity"/>
    <property type="evidence" value="ECO:0007669"/>
    <property type="project" value="InterPro"/>
</dbReference>
<dbReference type="GO" id="GO:0051898">
    <property type="term" value="P:negative regulation of phosphatidylinositol 3-kinase/protein kinase B signal transduction"/>
    <property type="evidence" value="ECO:0007669"/>
    <property type="project" value="TreeGrafter"/>
</dbReference>
<feature type="compositionally biased region" description="Basic and acidic residues" evidence="1">
    <location>
        <begin position="810"/>
        <end position="828"/>
    </location>
</feature>
<proteinExistence type="predicted"/>
<dbReference type="GO" id="GO:0033596">
    <property type="term" value="C:TSC1-TSC2 complex"/>
    <property type="evidence" value="ECO:0007669"/>
    <property type="project" value="InterPro"/>
</dbReference>
<reference evidence="4" key="1">
    <citation type="submission" date="2020-11" db="EMBL/GenBank/DDBJ databases">
        <authorList>
            <person name="Tran Van P."/>
        </authorList>
    </citation>
    <scope>NUCLEOTIDE SEQUENCE</scope>
</reference>
<organism evidence="4">
    <name type="scientific">Timema bartmani</name>
    <dbReference type="NCBI Taxonomy" id="61472"/>
    <lineage>
        <taxon>Eukaryota</taxon>
        <taxon>Metazoa</taxon>
        <taxon>Ecdysozoa</taxon>
        <taxon>Arthropoda</taxon>
        <taxon>Hexapoda</taxon>
        <taxon>Insecta</taxon>
        <taxon>Pterygota</taxon>
        <taxon>Neoptera</taxon>
        <taxon>Polyneoptera</taxon>
        <taxon>Phasmatodea</taxon>
        <taxon>Timematodea</taxon>
        <taxon>Timematoidea</taxon>
        <taxon>Timematidae</taxon>
        <taxon>Timema</taxon>
    </lineage>
</organism>
<dbReference type="GO" id="GO:0032007">
    <property type="term" value="P:negative regulation of TOR signaling"/>
    <property type="evidence" value="ECO:0007669"/>
    <property type="project" value="InterPro"/>
</dbReference>
<dbReference type="Pfam" id="PF11864">
    <property type="entry name" value="DUF3384"/>
    <property type="match status" value="1"/>
</dbReference>
<dbReference type="InterPro" id="IPR003913">
    <property type="entry name" value="Tuberin"/>
</dbReference>
<feature type="compositionally biased region" description="Basic and acidic residues" evidence="1">
    <location>
        <begin position="1086"/>
        <end position="1096"/>
    </location>
</feature>
<feature type="compositionally biased region" description="Polar residues" evidence="1">
    <location>
        <begin position="777"/>
        <end position="789"/>
    </location>
</feature>
<dbReference type="InterPro" id="IPR024584">
    <property type="entry name" value="Tuberin_N"/>
</dbReference>
<evidence type="ECO:0000256" key="1">
    <source>
        <dbReference type="SAM" id="MobiDB-lite"/>
    </source>
</evidence>
<dbReference type="EMBL" id="OD565257">
    <property type="protein sequence ID" value="CAD7441251.1"/>
    <property type="molecule type" value="Genomic_DNA"/>
</dbReference>